<dbReference type="GO" id="GO:0030416">
    <property type="term" value="P:methylamine metabolic process"/>
    <property type="evidence" value="ECO:0007669"/>
    <property type="project" value="InterPro"/>
</dbReference>
<keyword evidence="3 5" id="KW-1133">Transmembrane helix</keyword>
<evidence type="ECO:0000259" key="6">
    <source>
        <dbReference type="Pfam" id="PF07291"/>
    </source>
</evidence>
<evidence type="ECO:0000256" key="2">
    <source>
        <dbReference type="ARBA" id="ARBA00022692"/>
    </source>
</evidence>
<dbReference type="GO" id="GO:0016020">
    <property type="term" value="C:membrane"/>
    <property type="evidence" value="ECO:0007669"/>
    <property type="project" value="UniProtKB-SubCell"/>
</dbReference>
<proteinExistence type="predicted"/>
<evidence type="ECO:0000256" key="1">
    <source>
        <dbReference type="ARBA" id="ARBA00004141"/>
    </source>
</evidence>
<evidence type="ECO:0000313" key="7">
    <source>
        <dbReference type="EMBL" id="AYM52979.1"/>
    </source>
</evidence>
<dbReference type="InterPro" id="IPR009908">
    <property type="entry name" value="Methylamine_util_MauE"/>
</dbReference>
<keyword evidence="4 5" id="KW-0472">Membrane</keyword>
<feature type="domain" description="Methylamine utilisation protein MauE" evidence="6">
    <location>
        <begin position="41"/>
        <end position="134"/>
    </location>
</feature>
<dbReference type="EMBL" id="MH908890">
    <property type="protein sequence ID" value="AYM52979.1"/>
    <property type="molecule type" value="Genomic_DNA"/>
</dbReference>
<organism evidence="7">
    <name type="scientific">Myxococcus fulvus</name>
    <dbReference type="NCBI Taxonomy" id="33"/>
    <lineage>
        <taxon>Bacteria</taxon>
        <taxon>Pseudomonadati</taxon>
        <taxon>Myxococcota</taxon>
        <taxon>Myxococcia</taxon>
        <taxon>Myxococcales</taxon>
        <taxon>Cystobacterineae</taxon>
        <taxon>Myxococcaceae</taxon>
        <taxon>Myxococcus</taxon>
    </lineage>
</organism>
<comment type="subcellular location">
    <subcellularLocation>
        <location evidence="1">Membrane</location>
        <topology evidence="1">Multi-pass membrane protein</topology>
    </subcellularLocation>
</comment>
<dbReference type="Pfam" id="PF07291">
    <property type="entry name" value="MauE"/>
    <property type="match status" value="1"/>
</dbReference>
<protein>
    <submittedName>
        <fullName evidence="7">DoxX family protein</fullName>
    </submittedName>
</protein>
<accession>A0A3S7UW58</accession>
<feature type="transmembrane region" description="Helical" evidence="5">
    <location>
        <begin position="83"/>
        <end position="110"/>
    </location>
</feature>
<sequence>MTREPSIAAPAIATERIPEAGSAGPVAQRTPVPSLERLGVLYARFALGAAFLSAVASRFGVWTGNLGLGRFDNFVRYTAEVNAFMPASAIPFLAWAATAAELLLGAALVLGLWPRRVALGSALLLAMFGTAMAISQGLKSPLDYSVFSASAGALLLASASRAAGKPPSNAPRG</sequence>
<evidence type="ECO:0000256" key="5">
    <source>
        <dbReference type="SAM" id="Phobius"/>
    </source>
</evidence>
<evidence type="ECO:0000256" key="4">
    <source>
        <dbReference type="ARBA" id="ARBA00023136"/>
    </source>
</evidence>
<evidence type="ECO:0000256" key="3">
    <source>
        <dbReference type="ARBA" id="ARBA00022989"/>
    </source>
</evidence>
<feature type="transmembrane region" description="Helical" evidence="5">
    <location>
        <begin position="41"/>
        <end position="63"/>
    </location>
</feature>
<name>A0A3S7UW58_MYXFU</name>
<keyword evidence="2 5" id="KW-0812">Transmembrane</keyword>
<feature type="transmembrane region" description="Helical" evidence="5">
    <location>
        <begin position="117"/>
        <end position="138"/>
    </location>
</feature>
<dbReference type="AlphaFoldDB" id="A0A3S7UW58"/>
<reference evidence="7" key="1">
    <citation type="journal article" date="2018" name="J. Ind. Microbiol. Biotechnol.">
        <title>Genome mining reveals uncommon alkylpyrones as type III PKS products from myxobacteria.</title>
        <authorList>
            <person name="Hug J.J."/>
            <person name="Panter F."/>
            <person name="Krug D."/>
            <person name="Muller R."/>
        </authorList>
    </citation>
    <scope>NUCLEOTIDE SEQUENCE</scope>
    <source>
        <strain evidence="7">MCy8288</strain>
    </source>
</reference>